<name>A0A182N0X9_9DIPT</name>
<reference evidence="3" key="1">
    <citation type="submission" date="2013-03" db="EMBL/GenBank/DDBJ databases">
        <title>The Genome Sequence of Anopheles dirus WRAIR2.</title>
        <authorList>
            <consortium name="The Broad Institute Genomics Platform"/>
            <person name="Neafsey D.E."/>
            <person name="Walton C."/>
            <person name="Walker B."/>
            <person name="Young S.K."/>
            <person name="Zeng Q."/>
            <person name="Gargeya S."/>
            <person name="Fitzgerald M."/>
            <person name="Haas B."/>
            <person name="Abouelleil A."/>
            <person name="Allen A.W."/>
            <person name="Alvarado L."/>
            <person name="Arachchi H.M."/>
            <person name="Berlin A.M."/>
            <person name="Chapman S.B."/>
            <person name="Gainer-Dewar J."/>
            <person name="Goldberg J."/>
            <person name="Griggs A."/>
            <person name="Gujja S."/>
            <person name="Hansen M."/>
            <person name="Howarth C."/>
            <person name="Imamovic A."/>
            <person name="Ireland A."/>
            <person name="Larimer J."/>
            <person name="McCowan C."/>
            <person name="Murphy C."/>
            <person name="Pearson M."/>
            <person name="Poon T.W."/>
            <person name="Priest M."/>
            <person name="Roberts A."/>
            <person name="Saif S."/>
            <person name="Shea T."/>
            <person name="Sisk P."/>
            <person name="Sykes S."/>
            <person name="Wortman J."/>
            <person name="Nusbaum C."/>
            <person name="Birren B."/>
        </authorList>
    </citation>
    <scope>NUCLEOTIDE SEQUENCE [LARGE SCALE GENOMIC DNA]</scope>
    <source>
        <strain evidence="3">WRAIR2</strain>
    </source>
</reference>
<feature type="compositionally biased region" description="Low complexity" evidence="1">
    <location>
        <begin position="426"/>
        <end position="482"/>
    </location>
</feature>
<dbReference type="EnsemblMetazoa" id="ADIR001287-RA">
    <property type="protein sequence ID" value="ADIR001287-PA"/>
    <property type="gene ID" value="ADIR001287"/>
</dbReference>
<feature type="region of interest" description="Disordered" evidence="1">
    <location>
        <begin position="143"/>
        <end position="164"/>
    </location>
</feature>
<dbReference type="PANTHER" id="PTHR45851">
    <property type="entry name" value="MYC PROTO-ONCOGENE"/>
    <property type="match status" value="1"/>
</dbReference>
<dbReference type="AlphaFoldDB" id="A0A182N0X9"/>
<feature type="compositionally biased region" description="Basic residues" evidence="1">
    <location>
        <begin position="362"/>
        <end position="389"/>
    </location>
</feature>
<dbReference type="InterPro" id="IPR050433">
    <property type="entry name" value="Myc_transcription_factors"/>
</dbReference>
<sequence>MGSNQQHWELIPKMEPIDDADEHDLGFLGANKIELEDLVELNAVGVGGTVAGCALAGPIASVGGAALGVGAVAPDAAAFLAKGFDTLFPGGTSPSLYDPPDQKPQIRHDCMWAGVCVDQSHPEKSVGGCGGCARQQLLQQQQQQQQQTQLRVPSSPKAPASEVVPGAATLPAETGSKVVTSVLMNRGSNGPAAAAVAPSTGLKSAINSTRCLTPFKATQSSAQIPAGSSLLIKRQQQQQQQQQQQLSTALLGSGYRQLPPSPPSSEGSVEGAASGELVTDQHRAVRVPHLPRGSFLAMREQEARSIAAQNHARPDTPLSLDDDPLEFKHNLDLDDDEDEEEEEEDDEDEEEEEEEEEEAVRGRSRRSRSTSRHRYQLQQQRLHHRRLARGIRSNGPTGNAAPYRPYDVDVYKNGKKQKKLLQGGVCSAAGGASSAGSGATNAASHKSGAVAAGASSTSGSSSSSSSSTAQQQPGAGASAYQATHFGDHSYTRPKGVYNMNELGVQTPSDS</sequence>
<protein>
    <submittedName>
        <fullName evidence="2">Uncharacterized protein</fullName>
    </submittedName>
</protein>
<feature type="region of interest" description="Disordered" evidence="1">
    <location>
        <begin position="305"/>
        <end position="407"/>
    </location>
</feature>
<evidence type="ECO:0000313" key="3">
    <source>
        <dbReference type="Proteomes" id="UP000075884"/>
    </source>
</evidence>
<feature type="region of interest" description="Disordered" evidence="1">
    <location>
        <begin position="231"/>
        <end position="286"/>
    </location>
</feature>
<feature type="compositionally biased region" description="Low complexity" evidence="1">
    <location>
        <begin position="264"/>
        <end position="276"/>
    </location>
</feature>
<keyword evidence="3" id="KW-1185">Reference proteome</keyword>
<evidence type="ECO:0000256" key="1">
    <source>
        <dbReference type="SAM" id="MobiDB-lite"/>
    </source>
</evidence>
<evidence type="ECO:0000313" key="2">
    <source>
        <dbReference type="EnsemblMetazoa" id="ADIR001287-PA"/>
    </source>
</evidence>
<dbReference type="STRING" id="7168.A0A182N0X9"/>
<dbReference type="VEuPathDB" id="VectorBase:ADIR001287"/>
<feature type="compositionally biased region" description="Acidic residues" evidence="1">
    <location>
        <begin position="333"/>
        <end position="358"/>
    </location>
</feature>
<dbReference type="Proteomes" id="UP000075884">
    <property type="component" value="Unassembled WGS sequence"/>
</dbReference>
<feature type="region of interest" description="Disordered" evidence="1">
    <location>
        <begin position="426"/>
        <end position="510"/>
    </location>
</feature>
<organism evidence="2 3">
    <name type="scientific">Anopheles dirus</name>
    <dbReference type="NCBI Taxonomy" id="7168"/>
    <lineage>
        <taxon>Eukaryota</taxon>
        <taxon>Metazoa</taxon>
        <taxon>Ecdysozoa</taxon>
        <taxon>Arthropoda</taxon>
        <taxon>Hexapoda</taxon>
        <taxon>Insecta</taxon>
        <taxon>Pterygota</taxon>
        <taxon>Neoptera</taxon>
        <taxon>Endopterygota</taxon>
        <taxon>Diptera</taxon>
        <taxon>Nematocera</taxon>
        <taxon>Culicoidea</taxon>
        <taxon>Culicidae</taxon>
        <taxon>Anophelinae</taxon>
        <taxon>Anopheles</taxon>
    </lineage>
</organism>
<proteinExistence type="predicted"/>
<feature type="compositionally biased region" description="Low complexity" evidence="1">
    <location>
        <begin position="235"/>
        <end position="245"/>
    </location>
</feature>
<reference evidence="2" key="2">
    <citation type="submission" date="2020-05" db="UniProtKB">
        <authorList>
            <consortium name="EnsemblMetazoa"/>
        </authorList>
    </citation>
    <scope>IDENTIFICATION</scope>
    <source>
        <strain evidence="2">WRAIR2</strain>
    </source>
</reference>
<accession>A0A182N0X9</accession>